<dbReference type="SUPFAM" id="SSF46626">
    <property type="entry name" value="Cytochrome c"/>
    <property type="match status" value="2"/>
</dbReference>
<keyword evidence="7 9" id="KW-0408">Iron</keyword>
<dbReference type="InterPro" id="IPR036909">
    <property type="entry name" value="Cyt_c-like_dom_sf"/>
</dbReference>
<sequence length="232" mass="23979">MRSGWIQAHSGCPPPVSGEPAMNLLEKMVAALALAVFAGAVAADDLDAGKASYASCIACHGDSAQGNQALNAPRLNHLEPVYIAAQLQKFRDGIRGGEGDTAISKQMAPMAATLADAKAIADVAAYIASLDSPSSPVTVSGDVAMGADYYNQFCGACHGAGGVGNPALNSPRLVGADDWYTQAQLLSFRGGHRGSHPEDKTGRQMRAMAAVLPDEQAVKDVVAYLRSLAPQD</sequence>
<dbReference type="Gene3D" id="1.10.760.10">
    <property type="entry name" value="Cytochrome c-like domain"/>
    <property type="match status" value="2"/>
</dbReference>
<evidence type="ECO:0000256" key="7">
    <source>
        <dbReference type="ARBA" id="ARBA00023004"/>
    </source>
</evidence>
<dbReference type="GO" id="GO:0009055">
    <property type="term" value="F:electron transfer activity"/>
    <property type="evidence" value="ECO:0007669"/>
    <property type="project" value="InterPro"/>
</dbReference>
<keyword evidence="5" id="KW-0574">Periplasm</keyword>
<evidence type="ECO:0000256" key="1">
    <source>
        <dbReference type="ARBA" id="ARBA00004418"/>
    </source>
</evidence>
<evidence type="ECO:0000256" key="4">
    <source>
        <dbReference type="ARBA" id="ARBA00022723"/>
    </source>
</evidence>
<dbReference type="GO" id="GO:0042597">
    <property type="term" value="C:periplasmic space"/>
    <property type="evidence" value="ECO:0007669"/>
    <property type="project" value="UniProtKB-SubCell"/>
</dbReference>
<dbReference type="PANTHER" id="PTHR33751">
    <property type="entry name" value="CBB3-TYPE CYTOCHROME C OXIDASE SUBUNIT FIXP"/>
    <property type="match status" value="1"/>
</dbReference>
<dbReference type="PROSITE" id="PS51007">
    <property type="entry name" value="CYTC"/>
    <property type="match status" value="2"/>
</dbReference>
<evidence type="ECO:0000313" key="11">
    <source>
        <dbReference type="EMBL" id="KAA1189647.1"/>
    </source>
</evidence>
<dbReference type="InterPro" id="IPR009056">
    <property type="entry name" value="Cyt_c-like_dom"/>
</dbReference>
<dbReference type="GO" id="GO:0020037">
    <property type="term" value="F:heme binding"/>
    <property type="evidence" value="ECO:0007669"/>
    <property type="project" value="InterPro"/>
</dbReference>
<comment type="subcellular location">
    <subcellularLocation>
        <location evidence="1">Periplasm</location>
    </subcellularLocation>
</comment>
<feature type="binding site" description="covalent" evidence="8">
    <location>
        <position position="157"/>
    </location>
    <ligand>
        <name>heme c</name>
        <dbReference type="ChEBI" id="CHEBI:61717"/>
        <label>2</label>
    </ligand>
</feature>
<evidence type="ECO:0000256" key="9">
    <source>
        <dbReference type="PIRSR" id="PIRSR000005-2"/>
    </source>
</evidence>
<feature type="binding site" description="axial binding residue" evidence="9">
    <location>
        <position position="205"/>
    </location>
    <ligand>
        <name>heme c</name>
        <dbReference type="ChEBI" id="CHEBI:61717"/>
        <label>2</label>
    </ligand>
    <ligandPart>
        <name>Fe</name>
        <dbReference type="ChEBI" id="CHEBI:18248"/>
    </ligandPart>
</feature>
<accession>A0A5B0WT38</accession>
<evidence type="ECO:0000256" key="8">
    <source>
        <dbReference type="PIRSR" id="PIRSR000005-1"/>
    </source>
</evidence>
<name>A0A5B0WT38_9GAMM</name>
<keyword evidence="2" id="KW-0813">Transport</keyword>
<evidence type="ECO:0000313" key="12">
    <source>
        <dbReference type="Proteomes" id="UP000323708"/>
    </source>
</evidence>
<keyword evidence="12" id="KW-1185">Reference proteome</keyword>
<feature type="binding site" description="axial binding residue" evidence="9">
    <location>
        <position position="60"/>
    </location>
    <ligand>
        <name>heme c</name>
        <dbReference type="ChEBI" id="CHEBI:61717"/>
        <label>1</label>
    </ligand>
    <ligandPart>
        <name>Fe</name>
        <dbReference type="ChEBI" id="CHEBI:18248"/>
    </ligandPart>
</feature>
<feature type="binding site" description="covalent" evidence="8">
    <location>
        <position position="154"/>
    </location>
    <ligand>
        <name>heme c</name>
        <dbReference type="ChEBI" id="CHEBI:61717"/>
        <label>2</label>
    </ligand>
</feature>
<feature type="domain" description="Cytochrome c" evidence="10">
    <location>
        <begin position="44"/>
        <end position="131"/>
    </location>
</feature>
<keyword evidence="4 9" id="KW-0479">Metal-binding</keyword>
<evidence type="ECO:0000256" key="3">
    <source>
        <dbReference type="ARBA" id="ARBA00022617"/>
    </source>
</evidence>
<feature type="domain" description="Cytochrome c" evidence="10">
    <location>
        <begin position="141"/>
        <end position="229"/>
    </location>
</feature>
<reference evidence="11 12" key="1">
    <citation type="submission" date="2019-09" db="EMBL/GenBank/DDBJ databases">
        <authorList>
            <person name="Chen X.-Y."/>
        </authorList>
    </citation>
    <scope>NUCLEOTIDE SEQUENCE [LARGE SCALE GENOMIC DNA]</scope>
    <source>
        <strain evidence="11 12">NY5</strain>
    </source>
</reference>
<proteinExistence type="predicted"/>
<feature type="binding site" description="covalent" evidence="8">
    <location>
        <position position="59"/>
    </location>
    <ligand>
        <name>heme c</name>
        <dbReference type="ChEBI" id="CHEBI:61717"/>
        <label>1</label>
    </ligand>
</feature>
<dbReference type="AlphaFoldDB" id="A0A5B0WT38"/>
<feature type="binding site" description="axial binding residue" evidence="9">
    <location>
        <position position="107"/>
    </location>
    <ligand>
        <name>heme c</name>
        <dbReference type="ChEBI" id="CHEBI:61717"/>
        <label>1</label>
    </ligand>
    <ligandPart>
        <name>Fe</name>
        <dbReference type="ChEBI" id="CHEBI:18248"/>
    </ligandPart>
</feature>
<keyword evidence="3 8" id="KW-0349">Heme</keyword>
<dbReference type="GO" id="GO:0005506">
    <property type="term" value="F:iron ion binding"/>
    <property type="evidence" value="ECO:0007669"/>
    <property type="project" value="InterPro"/>
</dbReference>
<evidence type="ECO:0000256" key="6">
    <source>
        <dbReference type="ARBA" id="ARBA00022982"/>
    </source>
</evidence>
<protein>
    <submittedName>
        <fullName evidence="11">C-type cytochrome</fullName>
    </submittedName>
</protein>
<gene>
    <name evidence="11" type="ORF">F0M18_14965</name>
</gene>
<evidence type="ECO:0000259" key="10">
    <source>
        <dbReference type="PROSITE" id="PS51007"/>
    </source>
</evidence>
<dbReference type="InterPro" id="IPR050597">
    <property type="entry name" value="Cytochrome_c_Oxidase_Subunit"/>
</dbReference>
<organism evidence="11 12">
    <name type="scientific">Pseudohalioglobus sediminis</name>
    <dbReference type="NCBI Taxonomy" id="2606449"/>
    <lineage>
        <taxon>Bacteria</taxon>
        <taxon>Pseudomonadati</taxon>
        <taxon>Pseudomonadota</taxon>
        <taxon>Gammaproteobacteria</taxon>
        <taxon>Cellvibrionales</taxon>
        <taxon>Halieaceae</taxon>
        <taxon>Pseudohalioglobus</taxon>
    </lineage>
</organism>
<dbReference type="EMBL" id="VTUX01000007">
    <property type="protein sequence ID" value="KAA1189647.1"/>
    <property type="molecule type" value="Genomic_DNA"/>
</dbReference>
<dbReference type="Proteomes" id="UP000323708">
    <property type="component" value="Unassembled WGS sequence"/>
</dbReference>
<dbReference type="PIRSF" id="PIRSF000005">
    <property type="entry name" value="Cytochrome_c4"/>
    <property type="match status" value="1"/>
</dbReference>
<dbReference type="PANTHER" id="PTHR33751:SF9">
    <property type="entry name" value="CYTOCHROME C4"/>
    <property type="match status" value="1"/>
</dbReference>
<dbReference type="Pfam" id="PF00034">
    <property type="entry name" value="Cytochrom_C"/>
    <property type="match status" value="2"/>
</dbReference>
<feature type="binding site" description="axial binding residue" evidence="9">
    <location>
        <position position="158"/>
    </location>
    <ligand>
        <name>heme c</name>
        <dbReference type="ChEBI" id="CHEBI:61717"/>
        <label>2</label>
    </ligand>
    <ligandPart>
        <name>Fe</name>
        <dbReference type="ChEBI" id="CHEBI:18248"/>
    </ligandPart>
</feature>
<comment type="caution">
    <text evidence="11">The sequence shown here is derived from an EMBL/GenBank/DDBJ whole genome shotgun (WGS) entry which is preliminary data.</text>
</comment>
<feature type="binding site" description="covalent" evidence="8">
    <location>
        <position position="56"/>
    </location>
    <ligand>
        <name>heme c</name>
        <dbReference type="ChEBI" id="CHEBI:61717"/>
        <label>1</label>
    </ligand>
</feature>
<keyword evidence="6" id="KW-0249">Electron transport</keyword>
<evidence type="ECO:0000256" key="5">
    <source>
        <dbReference type="ARBA" id="ARBA00022764"/>
    </source>
</evidence>
<dbReference type="InterPro" id="IPR024167">
    <property type="entry name" value="Cytochrome_c4-like"/>
</dbReference>
<comment type="PTM">
    <text evidence="8">Binds 2 heme c groups covalently per subunit.</text>
</comment>
<evidence type="ECO:0000256" key="2">
    <source>
        <dbReference type="ARBA" id="ARBA00022448"/>
    </source>
</evidence>